<dbReference type="InterPro" id="IPR001075">
    <property type="entry name" value="NIF_FeS_clus_asmbl_NifU_C"/>
</dbReference>
<evidence type="ECO:0008006" key="4">
    <source>
        <dbReference type="Google" id="ProtNLM"/>
    </source>
</evidence>
<proteinExistence type="predicted"/>
<dbReference type="EMBL" id="UINC01064389">
    <property type="protein sequence ID" value="SVB93011.1"/>
    <property type="molecule type" value="Genomic_DNA"/>
</dbReference>
<dbReference type="GO" id="GO:0016226">
    <property type="term" value="P:iron-sulfur cluster assembly"/>
    <property type="evidence" value="ECO:0007669"/>
    <property type="project" value="InterPro"/>
</dbReference>
<sequence length="195" mass="21062">MITFTDRAREVVQTFLDQSNEENMALRIGASGGTDSPKFDLALVAQLERTEDEQELDGGGFTILVKTSDRQALEGATVDYVERVNESGFEVRPASVSGPPKRTKASIPQGEIADRVRDVLNTQVNPAIAAHGGMISLVNVEETDVYVEMSGGCQGCALSKATLRQGVERMLREAVPELTAIHDITDHASGDNPYL</sequence>
<dbReference type="Pfam" id="PF01521">
    <property type="entry name" value="Fe-S_biosyn"/>
    <property type="match status" value="1"/>
</dbReference>
<organism evidence="3">
    <name type="scientific">marine metagenome</name>
    <dbReference type="NCBI Taxonomy" id="408172"/>
    <lineage>
        <taxon>unclassified sequences</taxon>
        <taxon>metagenomes</taxon>
        <taxon>ecological metagenomes</taxon>
    </lineage>
</organism>
<name>A0A382I2R2_9ZZZZ</name>
<gene>
    <name evidence="3" type="ORF">METZ01_LOCUS245865</name>
</gene>
<reference evidence="3" key="1">
    <citation type="submission" date="2018-05" db="EMBL/GenBank/DDBJ databases">
        <authorList>
            <person name="Lanie J.A."/>
            <person name="Ng W.-L."/>
            <person name="Kazmierczak K.M."/>
            <person name="Andrzejewski T.M."/>
            <person name="Davidsen T.M."/>
            <person name="Wayne K.J."/>
            <person name="Tettelin H."/>
            <person name="Glass J.I."/>
            <person name="Rusch D."/>
            <person name="Podicherti R."/>
            <person name="Tsui H.-C.T."/>
            <person name="Winkler M.E."/>
        </authorList>
    </citation>
    <scope>NUCLEOTIDE SEQUENCE</scope>
</reference>
<evidence type="ECO:0000313" key="3">
    <source>
        <dbReference type="EMBL" id="SVB93011.1"/>
    </source>
</evidence>
<dbReference type="PANTHER" id="PTHR11178:SF51">
    <property type="entry name" value="FE_S BIOGENESIS PROTEIN NFUA"/>
    <property type="match status" value="1"/>
</dbReference>
<dbReference type="Gene3D" id="2.60.300.12">
    <property type="entry name" value="HesB-like domain"/>
    <property type="match status" value="1"/>
</dbReference>
<evidence type="ECO:0000259" key="1">
    <source>
        <dbReference type="Pfam" id="PF01106"/>
    </source>
</evidence>
<feature type="domain" description="Core" evidence="2">
    <location>
        <begin position="2"/>
        <end position="90"/>
    </location>
</feature>
<dbReference type="SUPFAM" id="SSF117916">
    <property type="entry name" value="Fe-S cluster assembly (FSCA) domain-like"/>
    <property type="match status" value="1"/>
</dbReference>
<evidence type="ECO:0000259" key="2">
    <source>
        <dbReference type="Pfam" id="PF01521"/>
    </source>
</evidence>
<dbReference type="Gene3D" id="3.30.300.130">
    <property type="entry name" value="Fe-S cluster assembly (FSCA)"/>
    <property type="match status" value="1"/>
</dbReference>
<dbReference type="SUPFAM" id="SSF89360">
    <property type="entry name" value="HesB-like domain"/>
    <property type="match status" value="1"/>
</dbReference>
<dbReference type="InterPro" id="IPR000361">
    <property type="entry name" value="ATAP_core_dom"/>
</dbReference>
<dbReference type="InterPro" id="IPR034904">
    <property type="entry name" value="FSCA_dom_sf"/>
</dbReference>
<dbReference type="AlphaFoldDB" id="A0A382I2R2"/>
<feature type="domain" description="NIF system FeS cluster assembly NifU C-terminal" evidence="1">
    <location>
        <begin position="116"/>
        <end position="181"/>
    </location>
</feature>
<dbReference type="PANTHER" id="PTHR11178">
    <property type="entry name" value="IRON-SULFUR CLUSTER SCAFFOLD PROTEIN NFU-RELATED"/>
    <property type="match status" value="1"/>
</dbReference>
<dbReference type="InterPro" id="IPR035903">
    <property type="entry name" value="HesB-like_dom_sf"/>
</dbReference>
<dbReference type="GO" id="GO:0051536">
    <property type="term" value="F:iron-sulfur cluster binding"/>
    <property type="evidence" value="ECO:0007669"/>
    <property type="project" value="InterPro"/>
</dbReference>
<dbReference type="Pfam" id="PF01106">
    <property type="entry name" value="NifU"/>
    <property type="match status" value="1"/>
</dbReference>
<dbReference type="GO" id="GO:0005506">
    <property type="term" value="F:iron ion binding"/>
    <property type="evidence" value="ECO:0007669"/>
    <property type="project" value="InterPro"/>
</dbReference>
<accession>A0A382I2R2</accession>
<protein>
    <recommendedName>
        <fullName evidence="4">NIF system FeS cluster assembly NifU C-terminal domain-containing protein</fullName>
    </recommendedName>
</protein>